<evidence type="ECO:0000313" key="8">
    <source>
        <dbReference type="Proteomes" id="UP000262939"/>
    </source>
</evidence>
<dbReference type="Pfam" id="PF13102">
    <property type="entry name" value="Phage_int_SAM_5"/>
    <property type="match status" value="1"/>
</dbReference>
<evidence type="ECO:0000256" key="2">
    <source>
        <dbReference type="ARBA" id="ARBA00023125"/>
    </source>
</evidence>
<feature type="domain" description="Tyr recombinase" evidence="5">
    <location>
        <begin position="181"/>
        <end position="359"/>
    </location>
</feature>
<evidence type="ECO:0000256" key="4">
    <source>
        <dbReference type="PROSITE-ProRule" id="PRU01248"/>
    </source>
</evidence>
<dbReference type="PANTHER" id="PTHR30349">
    <property type="entry name" value="PHAGE INTEGRASE-RELATED"/>
    <property type="match status" value="1"/>
</dbReference>
<dbReference type="GO" id="GO:0006310">
    <property type="term" value="P:DNA recombination"/>
    <property type="evidence" value="ECO:0007669"/>
    <property type="project" value="UniProtKB-KW"/>
</dbReference>
<protein>
    <recommendedName>
        <fullName evidence="9">Integrase</fullName>
    </recommendedName>
</protein>
<name>A0A372L817_9BACI</name>
<dbReference type="Gene3D" id="1.10.443.10">
    <property type="entry name" value="Intergrase catalytic core"/>
    <property type="match status" value="1"/>
</dbReference>
<keyword evidence="8" id="KW-1185">Reference proteome</keyword>
<dbReference type="InterPro" id="IPR002104">
    <property type="entry name" value="Integrase_catalytic"/>
</dbReference>
<dbReference type="InterPro" id="IPR025269">
    <property type="entry name" value="SAM-like_dom"/>
</dbReference>
<dbReference type="Proteomes" id="UP000262939">
    <property type="component" value="Unassembled WGS sequence"/>
</dbReference>
<evidence type="ECO:0000256" key="1">
    <source>
        <dbReference type="ARBA" id="ARBA00008857"/>
    </source>
</evidence>
<keyword evidence="3" id="KW-0233">DNA recombination</keyword>
<dbReference type="EMBL" id="QVTD01000019">
    <property type="protein sequence ID" value="RFU60971.1"/>
    <property type="molecule type" value="Genomic_DNA"/>
</dbReference>
<evidence type="ECO:0000259" key="6">
    <source>
        <dbReference type="PROSITE" id="PS51900"/>
    </source>
</evidence>
<keyword evidence="2 4" id="KW-0238">DNA-binding</keyword>
<evidence type="ECO:0008006" key="9">
    <source>
        <dbReference type="Google" id="ProtNLM"/>
    </source>
</evidence>
<dbReference type="PANTHER" id="PTHR30349:SF41">
    <property type="entry name" value="INTEGRASE_RECOMBINASE PROTEIN MJ0367-RELATED"/>
    <property type="match status" value="1"/>
</dbReference>
<feature type="domain" description="Core-binding (CB)" evidence="6">
    <location>
        <begin position="61"/>
        <end position="159"/>
    </location>
</feature>
<proteinExistence type="inferred from homology"/>
<dbReference type="CDD" id="cd00397">
    <property type="entry name" value="DNA_BRE_C"/>
    <property type="match status" value="1"/>
</dbReference>
<dbReference type="InterPro" id="IPR044068">
    <property type="entry name" value="CB"/>
</dbReference>
<dbReference type="AlphaFoldDB" id="A0A372L817"/>
<dbReference type="Gene3D" id="1.10.150.130">
    <property type="match status" value="1"/>
</dbReference>
<evidence type="ECO:0000313" key="7">
    <source>
        <dbReference type="EMBL" id="RFU60971.1"/>
    </source>
</evidence>
<dbReference type="InterPro" id="IPR050090">
    <property type="entry name" value="Tyrosine_recombinase_XerCD"/>
</dbReference>
<dbReference type="GO" id="GO:0003677">
    <property type="term" value="F:DNA binding"/>
    <property type="evidence" value="ECO:0007669"/>
    <property type="project" value="UniProtKB-UniRule"/>
</dbReference>
<comment type="caution">
    <text evidence="7">The sequence shown here is derived from an EMBL/GenBank/DDBJ whole genome shotgun (WGS) entry which is preliminary data.</text>
</comment>
<gene>
    <name evidence="7" type="ORF">D0466_19780</name>
</gene>
<dbReference type="RefSeq" id="WP_117324246.1">
    <property type="nucleotide sequence ID" value="NZ_QVTD01000019.1"/>
</dbReference>
<evidence type="ECO:0000256" key="3">
    <source>
        <dbReference type="ARBA" id="ARBA00023172"/>
    </source>
</evidence>
<dbReference type="InterPro" id="IPR013762">
    <property type="entry name" value="Integrase-like_cat_sf"/>
</dbReference>
<comment type="similarity">
    <text evidence="1">Belongs to the 'phage' integrase family.</text>
</comment>
<dbReference type="InterPro" id="IPR010998">
    <property type="entry name" value="Integrase_recombinase_N"/>
</dbReference>
<dbReference type="SUPFAM" id="SSF56349">
    <property type="entry name" value="DNA breaking-rejoining enzymes"/>
    <property type="match status" value="1"/>
</dbReference>
<dbReference type="PROSITE" id="PS51900">
    <property type="entry name" value="CB"/>
    <property type="match status" value="1"/>
</dbReference>
<accession>A0A372L817</accession>
<organism evidence="7 8">
    <name type="scientific">Peribacillus glennii</name>
    <dbReference type="NCBI Taxonomy" id="2303991"/>
    <lineage>
        <taxon>Bacteria</taxon>
        <taxon>Bacillati</taxon>
        <taxon>Bacillota</taxon>
        <taxon>Bacilli</taxon>
        <taxon>Bacillales</taxon>
        <taxon>Bacillaceae</taxon>
        <taxon>Peribacillus</taxon>
    </lineage>
</organism>
<evidence type="ECO:0000259" key="5">
    <source>
        <dbReference type="PROSITE" id="PS51898"/>
    </source>
</evidence>
<dbReference type="Pfam" id="PF00589">
    <property type="entry name" value="Phage_integrase"/>
    <property type="match status" value="1"/>
</dbReference>
<reference evidence="7 8" key="1">
    <citation type="submission" date="2018-08" db="EMBL/GenBank/DDBJ databases">
        <title>Bacillus chawlae sp. nov., Bacillus glennii sp. nov., and Bacillus saganii sp. nov. Isolated from the Vehicle Assembly Building at Kennedy Space Center where the Viking Spacecraft were Assembled.</title>
        <authorList>
            <person name="Seuylemezian A."/>
            <person name="Vaishampayan P."/>
        </authorList>
    </citation>
    <scope>NUCLEOTIDE SEQUENCE [LARGE SCALE GENOMIC DNA]</scope>
    <source>
        <strain evidence="7 8">V44-8</strain>
    </source>
</reference>
<sequence>MRFFSFFRLVRSTPARLNVVQKTEGHNDVARGYISERGGVRRATATAKGRRLPVEQPSARYTIDEALDIFVKAKEAEGVRPRTVENYRQHVSYLRAFLGEGFNIDELTPEVIRDYIIYLRVERPRYEGSEGRKFTKVGLSVNTINMRLRTLKTMCTFWHAEGMTPTNAMKTVKPVKDDSGEEVPGLTDAEVDKILGYFDEKQFAEWRDKTLVLLLLDTGLRINEAVSLTIEQVDVKRGELFIPSEIAKNRKGRDVPVSREIAKRLVQLHEESRQYFGSNDDIFMNAYGEPFTAEAFRRRLYRIKKRLGMPRLHPHMFRHTFCRNYILNGGDIYASENRRLRGHKDNTQIHSDGQRACAC</sequence>
<dbReference type="InterPro" id="IPR011010">
    <property type="entry name" value="DNA_brk_join_enz"/>
</dbReference>
<dbReference type="PROSITE" id="PS51898">
    <property type="entry name" value="TYR_RECOMBINASE"/>
    <property type="match status" value="1"/>
</dbReference>
<dbReference type="GO" id="GO:0015074">
    <property type="term" value="P:DNA integration"/>
    <property type="evidence" value="ECO:0007669"/>
    <property type="project" value="InterPro"/>
</dbReference>